<accession>A0A1Y5TYC1</accession>
<protein>
    <submittedName>
        <fullName evidence="2">Uncharacterized protein</fullName>
    </submittedName>
</protein>
<organism evidence="2 3">
    <name type="scientific">Roseisalinus antarcticus</name>
    <dbReference type="NCBI Taxonomy" id="254357"/>
    <lineage>
        <taxon>Bacteria</taxon>
        <taxon>Pseudomonadati</taxon>
        <taxon>Pseudomonadota</taxon>
        <taxon>Alphaproteobacteria</taxon>
        <taxon>Rhodobacterales</taxon>
        <taxon>Roseobacteraceae</taxon>
        <taxon>Roseisalinus</taxon>
    </lineage>
</organism>
<dbReference type="AlphaFoldDB" id="A0A1Y5TYC1"/>
<feature type="compositionally biased region" description="Basic residues" evidence="1">
    <location>
        <begin position="56"/>
        <end position="69"/>
    </location>
</feature>
<evidence type="ECO:0000256" key="1">
    <source>
        <dbReference type="SAM" id="MobiDB-lite"/>
    </source>
</evidence>
<dbReference type="Proteomes" id="UP000193900">
    <property type="component" value="Unassembled WGS sequence"/>
</dbReference>
<feature type="compositionally biased region" description="Basic and acidic residues" evidence="1">
    <location>
        <begin position="1"/>
        <end position="12"/>
    </location>
</feature>
<name>A0A1Y5TYC1_9RHOB</name>
<evidence type="ECO:0000313" key="2">
    <source>
        <dbReference type="EMBL" id="SLN76866.1"/>
    </source>
</evidence>
<gene>
    <name evidence="2" type="ORF">ROA7023_04259</name>
</gene>
<sequence>MPDKASRADRQLRPSRPGRLSRPLRARAAHVWAETVRDGRSTLSCQAERSVAKPLRPLRARPRTARSGRGHSEANPRHPVPCRRAFRRPGARLPVLCRCGPGEGRARLHRGEAVSLRSVCAMTGWAPVSKPVVMSWVSLSLLRRARRKGLLSFGDQPRPGARCSMRLGRFGRRRPSGCLSRAAPHPCLAALCLFRPTRRNKSIARCLTPQMPMTGK</sequence>
<keyword evidence="3" id="KW-1185">Reference proteome</keyword>
<dbReference type="EMBL" id="FWFZ01000046">
    <property type="protein sequence ID" value="SLN76866.1"/>
    <property type="molecule type" value="Genomic_DNA"/>
</dbReference>
<proteinExistence type="predicted"/>
<feature type="region of interest" description="Disordered" evidence="1">
    <location>
        <begin position="55"/>
        <end position="84"/>
    </location>
</feature>
<evidence type="ECO:0000313" key="3">
    <source>
        <dbReference type="Proteomes" id="UP000193900"/>
    </source>
</evidence>
<feature type="region of interest" description="Disordered" evidence="1">
    <location>
        <begin position="1"/>
        <end position="25"/>
    </location>
</feature>
<reference evidence="2 3" key="1">
    <citation type="submission" date="2017-03" db="EMBL/GenBank/DDBJ databases">
        <authorList>
            <person name="Afonso C.L."/>
            <person name="Miller P.J."/>
            <person name="Scott M.A."/>
            <person name="Spackman E."/>
            <person name="Goraichik I."/>
            <person name="Dimitrov K.M."/>
            <person name="Suarez D.L."/>
            <person name="Swayne D.E."/>
        </authorList>
    </citation>
    <scope>NUCLEOTIDE SEQUENCE [LARGE SCALE GENOMIC DNA]</scope>
    <source>
        <strain evidence="2 3">CECT 7023</strain>
    </source>
</reference>